<sequence>MSGGPGDFTGGTGPIATPSPSIKTGPATHTISVAPKQSPHGYEPNSIEADVGDEIVFEFYPSNHSVVRADFNAPCVPATHDVFFSGHFELDSYTTPKIWTWTVDTAEPTFFYCTAIGSCMTNGMVGAINPNETMSWEKQYNKAKRAPFQLEPGQSPPAEGREGGHSTDTPQDPSPHSHPLSGGAIAGIVVGAVVGLAVLGALFFLLGRLDIYRKWVRSEDGTSADRTRRWALSASGGGWSTGAKSEVGGAPPSEMGTTAVGSQPGHMSYMSVDSSLNNRQSTAGFNPSSPPPSWGWGKQGGGNINGVVESNRPADIPEHVPQELSGDGTGNFAELDAGTYLPPAPRK</sequence>
<feature type="compositionally biased region" description="Gly residues" evidence="1">
    <location>
        <begin position="1"/>
        <end position="13"/>
    </location>
</feature>
<dbReference type="VEuPathDB" id="FungiDB:I7I53_11027"/>
<feature type="region of interest" description="Disordered" evidence="1">
    <location>
        <begin position="282"/>
        <end position="347"/>
    </location>
</feature>
<dbReference type="AlphaFoldDB" id="A0A8A1LD29"/>
<protein>
    <submittedName>
        <fullName evidence="3">Extracellular serine-rich protein</fullName>
    </submittedName>
</protein>
<accession>A0A8A1LD29</accession>
<dbReference type="PANTHER" id="PTHR34883:SF8">
    <property type="entry name" value="EXTRACELLULAR SERINE-RICH PROTEIN (AFU_ORTHOLOGUE AFUA_6G00670)"/>
    <property type="match status" value="1"/>
</dbReference>
<dbReference type="CDD" id="cd00920">
    <property type="entry name" value="Cupredoxin"/>
    <property type="match status" value="1"/>
</dbReference>
<dbReference type="Proteomes" id="UP000663419">
    <property type="component" value="Chromosome 1"/>
</dbReference>
<keyword evidence="2" id="KW-0812">Transmembrane</keyword>
<dbReference type="EMBL" id="CP069102">
    <property type="protein sequence ID" value="QSS50364.1"/>
    <property type="molecule type" value="Genomic_DNA"/>
</dbReference>
<organism evidence="3 4">
    <name type="scientific">Ajellomyces capsulatus (strain H88)</name>
    <name type="common">Darling's disease fungus</name>
    <name type="synonym">Histoplasma capsulatum</name>
    <dbReference type="NCBI Taxonomy" id="544711"/>
    <lineage>
        <taxon>Eukaryota</taxon>
        <taxon>Fungi</taxon>
        <taxon>Dikarya</taxon>
        <taxon>Ascomycota</taxon>
        <taxon>Pezizomycotina</taxon>
        <taxon>Eurotiomycetes</taxon>
        <taxon>Eurotiomycetidae</taxon>
        <taxon>Onygenales</taxon>
        <taxon>Ajellomycetaceae</taxon>
        <taxon>Histoplasma</taxon>
    </lineage>
</organism>
<feature type="region of interest" description="Disordered" evidence="1">
    <location>
        <begin position="235"/>
        <end position="256"/>
    </location>
</feature>
<reference evidence="3" key="1">
    <citation type="submission" date="2021-01" db="EMBL/GenBank/DDBJ databases">
        <title>Chromosome-level genome assembly of a human fungal pathogen reveals clustering of transcriptionally co-regulated genes.</title>
        <authorList>
            <person name="Voorhies M."/>
            <person name="Cohen S."/>
            <person name="Shea T.P."/>
            <person name="Petrus S."/>
            <person name="Munoz J.F."/>
            <person name="Poplawski S."/>
            <person name="Goldman W.E."/>
            <person name="Michael T."/>
            <person name="Cuomo C.A."/>
            <person name="Sil A."/>
            <person name="Beyhan S."/>
        </authorList>
    </citation>
    <scope>NUCLEOTIDE SEQUENCE</scope>
    <source>
        <strain evidence="3">H88</strain>
    </source>
</reference>
<feature type="transmembrane region" description="Helical" evidence="2">
    <location>
        <begin position="184"/>
        <end position="207"/>
    </location>
</feature>
<evidence type="ECO:0000313" key="4">
    <source>
        <dbReference type="Proteomes" id="UP000663419"/>
    </source>
</evidence>
<gene>
    <name evidence="3" type="ORF">I7I53_11027</name>
</gene>
<dbReference type="InterPro" id="IPR052953">
    <property type="entry name" value="Ser-rich/MCO-related"/>
</dbReference>
<feature type="region of interest" description="Disordered" evidence="1">
    <location>
        <begin position="1"/>
        <end position="28"/>
    </location>
</feature>
<keyword evidence="2" id="KW-1133">Transmembrane helix</keyword>
<evidence type="ECO:0000256" key="1">
    <source>
        <dbReference type="SAM" id="MobiDB-lite"/>
    </source>
</evidence>
<name>A0A8A1LD29_AJEC8</name>
<proteinExistence type="predicted"/>
<evidence type="ECO:0000313" key="3">
    <source>
        <dbReference type="EMBL" id="QSS50364.1"/>
    </source>
</evidence>
<dbReference type="PANTHER" id="PTHR34883">
    <property type="entry name" value="SERINE-RICH PROTEIN, PUTATIVE-RELATED-RELATED"/>
    <property type="match status" value="1"/>
</dbReference>
<keyword evidence="2" id="KW-0472">Membrane</keyword>
<dbReference type="InterPro" id="IPR008972">
    <property type="entry name" value="Cupredoxin"/>
</dbReference>
<feature type="region of interest" description="Disordered" evidence="1">
    <location>
        <begin position="148"/>
        <end position="180"/>
    </location>
</feature>
<dbReference type="SUPFAM" id="SSF49503">
    <property type="entry name" value="Cupredoxins"/>
    <property type="match status" value="1"/>
</dbReference>
<evidence type="ECO:0000256" key="2">
    <source>
        <dbReference type="SAM" id="Phobius"/>
    </source>
</evidence>
<dbReference type="Gene3D" id="2.60.40.420">
    <property type="entry name" value="Cupredoxins - blue copper proteins"/>
    <property type="match status" value="1"/>
</dbReference>
<feature type="compositionally biased region" description="Polar residues" evidence="1">
    <location>
        <begin position="18"/>
        <end position="28"/>
    </location>
</feature>